<feature type="chain" id="PRO_5035261635" description="Lipoprotein" evidence="1">
    <location>
        <begin position="22"/>
        <end position="199"/>
    </location>
</feature>
<organism evidence="2 3">
    <name type="scientific">Candidatus Desulfatibia profunda</name>
    <dbReference type="NCBI Taxonomy" id="2841695"/>
    <lineage>
        <taxon>Bacteria</taxon>
        <taxon>Pseudomonadati</taxon>
        <taxon>Thermodesulfobacteriota</taxon>
        <taxon>Desulfobacteria</taxon>
        <taxon>Desulfobacterales</taxon>
        <taxon>Desulfobacterales incertae sedis</taxon>
        <taxon>Candidatus Desulfatibia</taxon>
    </lineage>
</organism>
<dbReference type="EMBL" id="JACNJH010000077">
    <property type="protein sequence ID" value="MBC8360258.1"/>
    <property type="molecule type" value="Genomic_DNA"/>
</dbReference>
<evidence type="ECO:0000256" key="1">
    <source>
        <dbReference type="SAM" id="SignalP"/>
    </source>
</evidence>
<dbReference type="AlphaFoldDB" id="A0A8J6NUT1"/>
<comment type="caution">
    <text evidence="2">The sequence shown here is derived from an EMBL/GenBank/DDBJ whole genome shotgun (WGS) entry which is preliminary data.</text>
</comment>
<evidence type="ECO:0000313" key="3">
    <source>
        <dbReference type="Proteomes" id="UP000603434"/>
    </source>
</evidence>
<accession>A0A8J6NUT1</accession>
<dbReference type="Proteomes" id="UP000603434">
    <property type="component" value="Unassembled WGS sequence"/>
</dbReference>
<sequence>MKISTLFLCITALLLSGCSSTMDMRKISVEPKISTENIRKSSLKAGLILNDQFTSYKYNFETGKQLYLLAKVRGEIDIGKNLSNALYGIVSSKFKSVSMGSNINEIDDVDIYFVPRIKSFEFSPPYTGMGSYTAAIELETEIFNGDGKLQHRINIKQDGSRSTFNQFALKTNYDMACGAVNEAINNTLEEFSVKLNEYY</sequence>
<protein>
    <recommendedName>
        <fullName evidence="4">Lipoprotein</fullName>
    </recommendedName>
</protein>
<dbReference type="PROSITE" id="PS51257">
    <property type="entry name" value="PROKAR_LIPOPROTEIN"/>
    <property type="match status" value="1"/>
</dbReference>
<evidence type="ECO:0000313" key="2">
    <source>
        <dbReference type="EMBL" id="MBC8360258.1"/>
    </source>
</evidence>
<feature type="signal peptide" evidence="1">
    <location>
        <begin position="1"/>
        <end position="21"/>
    </location>
</feature>
<reference evidence="2 3" key="1">
    <citation type="submission" date="2020-08" db="EMBL/GenBank/DDBJ databases">
        <title>Bridging the membrane lipid divide: bacteria of the FCB group superphylum have the potential to synthesize archaeal ether lipids.</title>
        <authorList>
            <person name="Villanueva L."/>
            <person name="Von Meijenfeldt F.A.B."/>
            <person name="Westbye A.B."/>
            <person name="Yadav S."/>
            <person name="Hopmans E.C."/>
            <person name="Dutilh B.E."/>
            <person name="Sinninghe Damste J.S."/>
        </authorList>
    </citation>
    <scope>NUCLEOTIDE SEQUENCE [LARGE SCALE GENOMIC DNA]</scope>
    <source>
        <strain evidence="2">NIOZ-UU30</strain>
    </source>
</reference>
<name>A0A8J6NUT1_9BACT</name>
<evidence type="ECO:0008006" key="4">
    <source>
        <dbReference type="Google" id="ProtNLM"/>
    </source>
</evidence>
<proteinExistence type="predicted"/>
<keyword evidence="1" id="KW-0732">Signal</keyword>
<gene>
    <name evidence="2" type="ORF">H8E23_02510</name>
</gene>